<evidence type="ECO:0000313" key="2">
    <source>
        <dbReference type="Proteomes" id="UP000467840"/>
    </source>
</evidence>
<gene>
    <name evidence="1" type="ORF">GH714_022055</name>
</gene>
<dbReference type="EMBL" id="JAAGAX010000006">
    <property type="protein sequence ID" value="KAF2311358.1"/>
    <property type="molecule type" value="Genomic_DNA"/>
</dbReference>
<protein>
    <submittedName>
        <fullName evidence="1">Uncharacterized protein</fullName>
    </submittedName>
</protein>
<proteinExistence type="predicted"/>
<name>A0A6A6MFY9_HEVBR</name>
<dbReference type="AlphaFoldDB" id="A0A6A6MFY9"/>
<reference evidence="1 2" key="1">
    <citation type="journal article" date="2020" name="Mol. Plant">
        <title>The Chromosome-Based Rubber Tree Genome Provides New Insights into Spurge Genome Evolution and Rubber Biosynthesis.</title>
        <authorList>
            <person name="Liu J."/>
            <person name="Shi C."/>
            <person name="Shi C.C."/>
            <person name="Li W."/>
            <person name="Zhang Q.J."/>
            <person name="Zhang Y."/>
            <person name="Li K."/>
            <person name="Lu H.F."/>
            <person name="Shi C."/>
            <person name="Zhu S.T."/>
            <person name="Xiao Z.Y."/>
            <person name="Nan H."/>
            <person name="Yue Y."/>
            <person name="Zhu X.G."/>
            <person name="Wu Y."/>
            <person name="Hong X.N."/>
            <person name="Fan G.Y."/>
            <person name="Tong Y."/>
            <person name="Zhang D."/>
            <person name="Mao C.L."/>
            <person name="Liu Y.L."/>
            <person name="Hao S.J."/>
            <person name="Liu W.Q."/>
            <person name="Lv M.Q."/>
            <person name="Zhang H.B."/>
            <person name="Liu Y."/>
            <person name="Hu-Tang G.R."/>
            <person name="Wang J.P."/>
            <person name="Wang J.H."/>
            <person name="Sun Y.H."/>
            <person name="Ni S.B."/>
            <person name="Chen W.B."/>
            <person name="Zhang X.C."/>
            <person name="Jiao Y.N."/>
            <person name="Eichler E.E."/>
            <person name="Li G.H."/>
            <person name="Liu X."/>
            <person name="Gao L.Z."/>
        </authorList>
    </citation>
    <scope>NUCLEOTIDE SEQUENCE [LARGE SCALE GENOMIC DNA]</scope>
    <source>
        <strain evidence="2">cv. GT1</strain>
        <tissue evidence="1">Leaf</tissue>
    </source>
</reference>
<accession>A0A6A6MFY9</accession>
<comment type="caution">
    <text evidence="1">The sequence shown here is derived from an EMBL/GenBank/DDBJ whole genome shotgun (WGS) entry which is preliminary data.</text>
</comment>
<organism evidence="1 2">
    <name type="scientific">Hevea brasiliensis</name>
    <name type="common">Para rubber tree</name>
    <name type="synonym">Siphonia brasiliensis</name>
    <dbReference type="NCBI Taxonomy" id="3981"/>
    <lineage>
        <taxon>Eukaryota</taxon>
        <taxon>Viridiplantae</taxon>
        <taxon>Streptophyta</taxon>
        <taxon>Embryophyta</taxon>
        <taxon>Tracheophyta</taxon>
        <taxon>Spermatophyta</taxon>
        <taxon>Magnoliopsida</taxon>
        <taxon>eudicotyledons</taxon>
        <taxon>Gunneridae</taxon>
        <taxon>Pentapetalae</taxon>
        <taxon>rosids</taxon>
        <taxon>fabids</taxon>
        <taxon>Malpighiales</taxon>
        <taxon>Euphorbiaceae</taxon>
        <taxon>Crotonoideae</taxon>
        <taxon>Micrandreae</taxon>
        <taxon>Hevea</taxon>
    </lineage>
</organism>
<keyword evidence="2" id="KW-1185">Reference proteome</keyword>
<evidence type="ECO:0000313" key="1">
    <source>
        <dbReference type="EMBL" id="KAF2311358.1"/>
    </source>
</evidence>
<sequence length="248" mass="26244">MSLQLIDDLVEEIMLRAKQLSNLSSNARSFFISGSRSSAADGSSCTCSEDETCAPIRQQTRNSVLPVQKAPAIAPKASASVETSVLGDAGKLLGHHKVESAERPTLPQAVSAPSSLGRTVCVSYASGIVAVEKDVVDPSTPISDQIMKAGIAAVSFLSDLVNYKIPISDGSGINTPKNCMVDPTRPHSTLKSSNVKPIKRENFSKVHPKPSPEAVVQSNINHNISKDKGDKSSFIGNSKHVSKLLVVV</sequence>
<dbReference type="Proteomes" id="UP000467840">
    <property type="component" value="Chromosome 14"/>
</dbReference>